<reference evidence="2" key="1">
    <citation type="journal article" date="2019" name="Plant J.">
        <title>Chlorella vulgaris genome assembly and annotation reveals the molecular basis for metabolic acclimation to high light conditions.</title>
        <authorList>
            <person name="Cecchin M."/>
            <person name="Marcolungo L."/>
            <person name="Rossato M."/>
            <person name="Girolomoni L."/>
            <person name="Cosentino E."/>
            <person name="Cuine S."/>
            <person name="Li-Beisson Y."/>
            <person name="Delledonne M."/>
            <person name="Ballottari M."/>
        </authorList>
    </citation>
    <scope>NUCLEOTIDE SEQUENCE</scope>
    <source>
        <strain evidence="2">211/11P</strain>
    </source>
</reference>
<gene>
    <name evidence="2" type="ORF">D9Q98_008928</name>
</gene>
<protein>
    <recommendedName>
        <fullName evidence="1">SAP domain-containing protein</fullName>
    </recommendedName>
</protein>
<evidence type="ECO:0000259" key="1">
    <source>
        <dbReference type="PROSITE" id="PS50800"/>
    </source>
</evidence>
<organism evidence="2 3">
    <name type="scientific">Chlorella vulgaris</name>
    <name type="common">Green alga</name>
    <dbReference type="NCBI Taxonomy" id="3077"/>
    <lineage>
        <taxon>Eukaryota</taxon>
        <taxon>Viridiplantae</taxon>
        <taxon>Chlorophyta</taxon>
        <taxon>core chlorophytes</taxon>
        <taxon>Trebouxiophyceae</taxon>
        <taxon>Chlorellales</taxon>
        <taxon>Chlorellaceae</taxon>
        <taxon>Chlorella clade</taxon>
        <taxon>Chlorella</taxon>
    </lineage>
</organism>
<dbReference type="PROSITE" id="PS50800">
    <property type="entry name" value="SAP"/>
    <property type="match status" value="1"/>
</dbReference>
<evidence type="ECO:0000313" key="2">
    <source>
        <dbReference type="EMBL" id="KAI3425157.1"/>
    </source>
</evidence>
<dbReference type="InterPro" id="IPR036361">
    <property type="entry name" value="SAP_dom_sf"/>
</dbReference>
<comment type="caution">
    <text evidence="2">The sequence shown here is derived from an EMBL/GenBank/DDBJ whole genome shotgun (WGS) entry which is preliminary data.</text>
</comment>
<name>A0A9D4TGV0_CHLVU</name>
<evidence type="ECO:0000313" key="3">
    <source>
        <dbReference type="Proteomes" id="UP001055712"/>
    </source>
</evidence>
<dbReference type="OrthoDB" id="514559at2759"/>
<keyword evidence="3" id="KW-1185">Reference proteome</keyword>
<feature type="domain" description="SAP" evidence="1">
    <location>
        <begin position="87"/>
        <end position="121"/>
    </location>
</feature>
<dbReference type="Proteomes" id="UP001055712">
    <property type="component" value="Unassembled WGS sequence"/>
</dbReference>
<dbReference type="Gene3D" id="1.10.720.30">
    <property type="entry name" value="SAP domain"/>
    <property type="match status" value="1"/>
</dbReference>
<dbReference type="AlphaFoldDB" id="A0A9D4TGV0"/>
<reference evidence="2" key="2">
    <citation type="submission" date="2020-11" db="EMBL/GenBank/DDBJ databases">
        <authorList>
            <person name="Cecchin M."/>
            <person name="Marcolungo L."/>
            <person name="Rossato M."/>
            <person name="Girolomoni L."/>
            <person name="Cosentino E."/>
            <person name="Cuine S."/>
            <person name="Li-Beisson Y."/>
            <person name="Delledonne M."/>
            <person name="Ballottari M."/>
        </authorList>
    </citation>
    <scope>NUCLEOTIDE SEQUENCE</scope>
    <source>
        <strain evidence="2">211/11P</strain>
        <tissue evidence="2">Whole cell</tissue>
    </source>
</reference>
<dbReference type="SUPFAM" id="SSF68906">
    <property type="entry name" value="SAP domain"/>
    <property type="match status" value="1"/>
</dbReference>
<proteinExistence type="predicted"/>
<accession>A0A9D4TGV0</accession>
<sequence>MSGDGGPRAPAAAQRTFSISLLPPDCLERIATLGFLTQVSPFWDRGDLLQQAASLACVGNSGCSELARLLFEGLSPRLGQELPGGVTEASKAAQLKAACREWGLAVSGSKPDLWERLQDQVQDSEEGGEDGAAPTHCIVSGATRKELQGYSRTRVTAGRAASVFGLTKYDQRSLTPITEFKGSKPVKLLLLSEVKQRARETHPRGYAAFAALQQQNKESSDRWKAENKEKKAARLAELRAELARRGHSAAAVESVMTRNPNLPRVEWGSYRDKPVSESVDLLERMWFCIYDGEREDYLSFRFATDPVRPPNRLSKSAAHEERLDRATIATLRWWVCQTDSVQELRDDPKVPASLLPELERLWQESRTAAAAGVAGPSNAAHMEWAHLLDWEAMGMANPYDEDDEECDCDDCCCG</sequence>
<dbReference type="InterPro" id="IPR003034">
    <property type="entry name" value="SAP_dom"/>
</dbReference>
<dbReference type="EMBL" id="SIDB01000012">
    <property type="protein sequence ID" value="KAI3425157.1"/>
    <property type="molecule type" value="Genomic_DNA"/>
</dbReference>
<dbReference type="Pfam" id="PF02037">
    <property type="entry name" value="SAP"/>
    <property type="match status" value="1"/>
</dbReference>